<feature type="region of interest" description="Disordered" evidence="14">
    <location>
        <begin position="1474"/>
        <end position="1494"/>
    </location>
</feature>
<feature type="compositionally biased region" description="Polar residues" evidence="14">
    <location>
        <begin position="630"/>
        <end position="650"/>
    </location>
</feature>
<proteinExistence type="predicted"/>
<feature type="compositionally biased region" description="Basic and acidic residues" evidence="14">
    <location>
        <begin position="2599"/>
        <end position="2614"/>
    </location>
</feature>
<evidence type="ECO:0000256" key="5">
    <source>
        <dbReference type="ARBA" id="ARBA00022771"/>
    </source>
</evidence>
<feature type="domain" description="C2H2-type" evidence="15">
    <location>
        <begin position="2074"/>
        <end position="2103"/>
    </location>
</feature>
<keyword evidence="10" id="KW-0539">Nucleus</keyword>
<feature type="domain" description="C2H2-type" evidence="15">
    <location>
        <begin position="2046"/>
        <end position="2073"/>
    </location>
</feature>
<dbReference type="GO" id="GO:0000978">
    <property type="term" value="F:RNA polymerase II cis-regulatory region sequence-specific DNA binding"/>
    <property type="evidence" value="ECO:0007669"/>
    <property type="project" value="TreeGrafter"/>
</dbReference>
<feature type="compositionally biased region" description="Low complexity" evidence="14">
    <location>
        <begin position="1029"/>
        <end position="1042"/>
    </location>
</feature>
<dbReference type="InterPro" id="IPR034729">
    <property type="entry name" value="Znf_CCHC_HIVEP"/>
</dbReference>
<dbReference type="GO" id="GO:0045892">
    <property type="term" value="P:negative regulation of DNA-templated transcription"/>
    <property type="evidence" value="ECO:0007669"/>
    <property type="project" value="UniProtKB-ARBA"/>
</dbReference>
<evidence type="ECO:0000313" key="17">
    <source>
        <dbReference type="EMBL" id="NXK55427.1"/>
    </source>
</evidence>
<protein>
    <recommendedName>
        <fullName evidence="12">Zinc finger protein 40</fullName>
    </recommendedName>
</protein>
<feature type="region of interest" description="Disordered" evidence="14">
    <location>
        <begin position="1835"/>
        <end position="1869"/>
    </location>
</feature>
<evidence type="ECO:0000256" key="9">
    <source>
        <dbReference type="ARBA" id="ARBA00023163"/>
    </source>
</evidence>
<feature type="compositionally biased region" description="Polar residues" evidence="14">
    <location>
        <begin position="72"/>
        <end position="93"/>
    </location>
</feature>
<keyword evidence="9" id="KW-0804">Transcription</keyword>
<feature type="region of interest" description="Disordered" evidence="14">
    <location>
        <begin position="2526"/>
        <end position="2557"/>
    </location>
</feature>
<evidence type="ECO:0000256" key="10">
    <source>
        <dbReference type="ARBA" id="ARBA00023242"/>
    </source>
</evidence>
<feature type="region of interest" description="Disordered" evidence="14">
    <location>
        <begin position="29"/>
        <end position="97"/>
    </location>
</feature>
<keyword evidence="18" id="KW-1185">Reference proteome</keyword>
<dbReference type="FunFam" id="3.30.160.60:FF:001151">
    <property type="entry name" value="zinc finger homeobox protein 3"/>
    <property type="match status" value="1"/>
</dbReference>
<feature type="compositionally biased region" description="Basic and acidic residues" evidence="14">
    <location>
        <begin position="1282"/>
        <end position="1294"/>
    </location>
</feature>
<feature type="region of interest" description="Disordered" evidence="14">
    <location>
        <begin position="981"/>
        <end position="1045"/>
    </location>
</feature>
<dbReference type="PANTHER" id="PTHR45944:SF3">
    <property type="entry name" value="ZINC FINGER PROTEIN 40"/>
    <property type="match status" value="1"/>
</dbReference>
<feature type="region of interest" description="Disordered" evidence="14">
    <location>
        <begin position="1772"/>
        <end position="1821"/>
    </location>
</feature>
<feature type="non-terminal residue" evidence="17">
    <location>
        <position position="2654"/>
    </location>
</feature>
<feature type="compositionally biased region" description="Basic and acidic residues" evidence="14">
    <location>
        <begin position="1806"/>
        <end position="1815"/>
    </location>
</feature>
<dbReference type="GO" id="GO:0005634">
    <property type="term" value="C:nucleus"/>
    <property type="evidence" value="ECO:0007669"/>
    <property type="project" value="UniProtKB-SubCell"/>
</dbReference>
<dbReference type="SUPFAM" id="SSF57667">
    <property type="entry name" value="beta-beta-alpha zinc fingers"/>
    <property type="match status" value="3"/>
</dbReference>
<evidence type="ECO:0000256" key="2">
    <source>
        <dbReference type="ARBA" id="ARBA00022553"/>
    </source>
</evidence>
<feature type="domain" description="C2H2-type" evidence="15">
    <location>
        <begin position="404"/>
        <end position="427"/>
    </location>
</feature>
<evidence type="ECO:0000256" key="4">
    <source>
        <dbReference type="ARBA" id="ARBA00022737"/>
    </source>
</evidence>
<dbReference type="InterPro" id="IPR051969">
    <property type="entry name" value="Zinc-finger_DNA-bd_regulators"/>
</dbReference>
<evidence type="ECO:0000256" key="7">
    <source>
        <dbReference type="ARBA" id="ARBA00023015"/>
    </source>
</evidence>
<dbReference type="PROSITE" id="PS51811">
    <property type="entry name" value="ZF_CCHC_HIVEP"/>
    <property type="match status" value="1"/>
</dbReference>
<keyword evidence="3" id="KW-0479">Metal-binding</keyword>
<gene>
    <name evidence="17" type="primary">Hivep1</name>
    <name evidence="17" type="ORF">CHATOR_R00776</name>
</gene>
<feature type="compositionally biased region" description="Polar residues" evidence="14">
    <location>
        <begin position="2161"/>
        <end position="2185"/>
    </location>
</feature>
<dbReference type="Proteomes" id="UP000537522">
    <property type="component" value="Unassembled WGS sequence"/>
</dbReference>
<keyword evidence="2" id="KW-0597">Phosphoprotein</keyword>
<evidence type="ECO:0000256" key="6">
    <source>
        <dbReference type="ARBA" id="ARBA00022833"/>
    </source>
</evidence>
<feature type="compositionally biased region" description="Polar residues" evidence="14">
    <location>
        <begin position="1168"/>
        <end position="1182"/>
    </location>
</feature>
<dbReference type="SMART" id="SM00355">
    <property type="entry name" value="ZnF_C2H2"/>
    <property type="match status" value="5"/>
</dbReference>
<evidence type="ECO:0000256" key="3">
    <source>
        <dbReference type="ARBA" id="ARBA00022723"/>
    </source>
</evidence>
<feature type="compositionally biased region" description="Acidic residues" evidence="14">
    <location>
        <begin position="460"/>
        <end position="480"/>
    </location>
</feature>
<feature type="compositionally biased region" description="Low complexity" evidence="14">
    <location>
        <begin position="1269"/>
        <end position="1281"/>
    </location>
</feature>
<comment type="subunit">
    <text evidence="11">Interacts with UTP4.</text>
</comment>
<feature type="region of interest" description="Disordered" evidence="14">
    <location>
        <begin position="608"/>
        <end position="652"/>
    </location>
</feature>
<feature type="non-terminal residue" evidence="17">
    <location>
        <position position="1"/>
    </location>
</feature>
<dbReference type="PROSITE" id="PS50157">
    <property type="entry name" value="ZINC_FINGER_C2H2_2"/>
    <property type="match status" value="4"/>
</dbReference>
<feature type="domain" description="C2H2-type" evidence="15">
    <location>
        <begin position="376"/>
        <end position="403"/>
    </location>
</feature>
<dbReference type="Pfam" id="PF00096">
    <property type="entry name" value="zf-C2H2"/>
    <property type="match status" value="4"/>
</dbReference>
<feature type="region of interest" description="Disordered" evidence="14">
    <location>
        <begin position="2584"/>
        <end position="2654"/>
    </location>
</feature>
<keyword evidence="4" id="KW-0677">Repeat</keyword>
<dbReference type="EMBL" id="VXAL01017673">
    <property type="protein sequence ID" value="NXK55427.1"/>
    <property type="molecule type" value="Genomic_DNA"/>
</dbReference>
<feature type="domain" description="CCHC HIVEP-type" evidence="16">
    <location>
        <begin position="921"/>
        <end position="951"/>
    </location>
</feature>
<evidence type="ECO:0000256" key="11">
    <source>
        <dbReference type="ARBA" id="ARBA00065386"/>
    </source>
</evidence>
<organism evidence="17 18">
    <name type="scientific">Chauna torquata</name>
    <name type="common">Southern screamer</name>
    <dbReference type="NCBI Taxonomy" id="30388"/>
    <lineage>
        <taxon>Eukaryota</taxon>
        <taxon>Metazoa</taxon>
        <taxon>Chordata</taxon>
        <taxon>Craniata</taxon>
        <taxon>Vertebrata</taxon>
        <taxon>Euteleostomi</taxon>
        <taxon>Archelosauria</taxon>
        <taxon>Archosauria</taxon>
        <taxon>Dinosauria</taxon>
        <taxon>Saurischia</taxon>
        <taxon>Theropoda</taxon>
        <taxon>Coelurosauria</taxon>
        <taxon>Aves</taxon>
        <taxon>Neognathae</taxon>
        <taxon>Galloanserae</taxon>
        <taxon>Anseriformes</taxon>
        <taxon>Anhimidae</taxon>
        <taxon>Chauna</taxon>
    </lineage>
</organism>
<dbReference type="InterPro" id="IPR013087">
    <property type="entry name" value="Znf_C2H2_type"/>
</dbReference>
<evidence type="ECO:0000259" key="15">
    <source>
        <dbReference type="PROSITE" id="PS50157"/>
    </source>
</evidence>
<feature type="compositionally biased region" description="Basic and acidic residues" evidence="14">
    <location>
        <begin position="1772"/>
        <end position="1784"/>
    </location>
</feature>
<feature type="compositionally biased region" description="Basic and acidic residues" evidence="14">
    <location>
        <begin position="1849"/>
        <end position="1861"/>
    </location>
</feature>
<feature type="compositionally biased region" description="Basic and acidic residues" evidence="14">
    <location>
        <begin position="1717"/>
        <end position="1727"/>
    </location>
</feature>
<dbReference type="GO" id="GO:0000981">
    <property type="term" value="F:DNA-binding transcription factor activity, RNA polymerase II-specific"/>
    <property type="evidence" value="ECO:0007669"/>
    <property type="project" value="TreeGrafter"/>
</dbReference>
<keyword evidence="5 13" id="KW-0863">Zinc-finger</keyword>
<feature type="region of interest" description="Disordered" evidence="14">
    <location>
        <begin position="1717"/>
        <end position="1757"/>
    </location>
</feature>
<evidence type="ECO:0000313" key="18">
    <source>
        <dbReference type="Proteomes" id="UP000537522"/>
    </source>
</evidence>
<dbReference type="GO" id="GO:0008270">
    <property type="term" value="F:zinc ion binding"/>
    <property type="evidence" value="ECO:0007669"/>
    <property type="project" value="UniProtKB-KW"/>
</dbReference>
<dbReference type="FunFam" id="3.30.160.60:FF:000594">
    <property type="entry name" value="Transcription factor HIVEP2"/>
    <property type="match status" value="1"/>
</dbReference>
<dbReference type="PANTHER" id="PTHR45944">
    <property type="entry name" value="SCHNURRI, ISOFORM F"/>
    <property type="match status" value="1"/>
</dbReference>
<feature type="region of interest" description="Disordered" evidence="14">
    <location>
        <begin position="2224"/>
        <end position="2253"/>
    </location>
</feature>
<dbReference type="PROSITE" id="PS00028">
    <property type="entry name" value="ZINC_FINGER_C2H2_1"/>
    <property type="match status" value="3"/>
</dbReference>
<feature type="compositionally biased region" description="Polar residues" evidence="14">
    <location>
        <begin position="1010"/>
        <end position="1028"/>
    </location>
</feature>
<name>A0A7L0KHC1_CHATO</name>
<evidence type="ECO:0000259" key="16">
    <source>
        <dbReference type="PROSITE" id="PS51811"/>
    </source>
</evidence>
<feature type="region of interest" description="Disordered" evidence="14">
    <location>
        <begin position="455"/>
        <end position="482"/>
    </location>
</feature>
<accession>A0A7L0KHC1</accession>
<feature type="region of interest" description="Disordered" evidence="14">
    <location>
        <begin position="115"/>
        <end position="143"/>
    </location>
</feature>
<evidence type="ECO:0000256" key="1">
    <source>
        <dbReference type="ARBA" id="ARBA00004123"/>
    </source>
</evidence>
<dbReference type="FunFam" id="3.30.160.60:FF:000033">
    <property type="entry name" value="Immunodeficiency virus type I enhancer binding protein 1"/>
    <property type="match status" value="1"/>
</dbReference>
<feature type="region of interest" description="Disordered" evidence="14">
    <location>
        <begin position="1152"/>
        <end position="1242"/>
    </location>
</feature>
<feature type="region of interest" description="Disordered" evidence="14">
    <location>
        <begin position="2129"/>
        <end position="2187"/>
    </location>
</feature>
<comment type="subcellular location">
    <subcellularLocation>
        <location evidence="1">Nucleus</location>
    </subcellularLocation>
</comment>
<comment type="caution">
    <text evidence="17">The sequence shown here is derived from an EMBL/GenBank/DDBJ whole genome shotgun (WGS) entry which is preliminary data.</text>
</comment>
<feature type="region of interest" description="Disordered" evidence="14">
    <location>
        <begin position="1426"/>
        <end position="1455"/>
    </location>
</feature>
<evidence type="ECO:0000256" key="13">
    <source>
        <dbReference type="PROSITE-ProRule" id="PRU00042"/>
    </source>
</evidence>
<evidence type="ECO:0000256" key="8">
    <source>
        <dbReference type="ARBA" id="ARBA00023125"/>
    </source>
</evidence>
<keyword evidence="8" id="KW-0238">DNA-binding</keyword>
<feature type="compositionally biased region" description="Polar residues" evidence="14">
    <location>
        <begin position="981"/>
        <end position="992"/>
    </location>
</feature>
<feature type="compositionally biased region" description="Acidic residues" evidence="14">
    <location>
        <begin position="2135"/>
        <end position="2157"/>
    </location>
</feature>
<dbReference type="Gene3D" id="3.30.160.60">
    <property type="entry name" value="Classic Zinc Finger"/>
    <property type="match status" value="4"/>
</dbReference>
<keyword evidence="7" id="KW-0805">Transcription regulation</keyword>
<dbReference type="InterPro" id="IPR036236">
    <property type="entry name" value="Znf_C2H2_sf"/>
</dbReference>
<sequence>EITDAGTRGNPDTVKGVKRKKIVTENHLKKIPKSPLRNPTEAKVKQNVDPSPLKVLPDASEHATAQDHLPVQNGNQCTKQNEGVLSSEISAETTKSEIPMQTKLSLAHQSLDLSKQAVEGSDANQLSSPEKKSLSNSLSSKTKTDNNECITFVEGSTSSPCTRTAFDVLLKAMEPELNTLAQECPRYGMQIDKLRPNKTVSTSASLTSNTMSVQNQSALSQHEFAAGPRYYPCTLNNVHVATTAKSGQAQIQSVSHSQDLITKTSQQNHQVVMCPSFTGSMVQQQSQENSKLQQIYSVAVTSSGVHTSSSTVTQVFPQNQSVASSSSPLSINTSSSTHLSIGPVYNSAQIASVVNHGVEQICNLLKDQKPKKLGKYVCEYCNRACAKPSVLQKHIRSHTGERPYPCVTCGFSFKTKSNLYKHKKSHAHAIKLGLVLQPDSGGLFLSHDSDKALSIHSDVEESGESEDEGTADERQDDQDLEPAQIVKVISSAETLRKGSPVPLSNRDCIPGDSSLHDTEPQVRAALPKVVVHPVNVSPLRADSPKVTDPAPELAAAQRKGDFKVTNLQPNLTRTASLKENDIKQHQKAEMGVLEEQLGSAVGAVHAQLQRQQATDGSQEQQGKCLLSPRSLGSTDSGYFSRSESADQTMSPPAPFVRGLLTSEKDSNKNLPCVPRASGMVASVVQTVCAEKNLILSGQMRPPMATKTLEERISKLISDNEAVVDDKQLDSVKPRRTSLSRRGSIDSPKSYIFKDSFQFDLKPMGRRTSSSSDIPKSPFTPTEKSKQVFLLSVPSLDCLPITRSNSMPTTSYSAVPPNVIPPSHPLRGSQSFDDKIGSLYDDVFVSGPATPLNQGGHPRTLVRQAAIEDSSTSESQVLGPVRSVEESYLGCNLSSESLVQRSKSLAQGSNLEKTKKSPQVRGTMFECETCRNRYRKLENFENHKKFYCSELHGPKTKAAIREPEHKTVPNSTQPQILHYRVTTSTGVWEQTPQIRKRRKMKSVGDDDDPQQNDTSMPSKNVEGQSKPGNSSSLSKLSTTVVSSQQPSNLLLRSSEIQLVARGTDLTTELKTSPLTEKQTSSVVQEKVELKRQGTGISVIQHTNSLSRNSSFEKSESFERVSPVASQEPNKVAKHCSLNTIAVQEDRCAHLNTSQHHQPLSLEAPRGEVQGSQIVSNERSTPLQPSRLVRQHNIQVPEILVTEEPDRDQENQCSDQEKTERFSWPQRSETLSKLPTEKLPPKKKRIRLAEMEHSSAESSVDSTLSRSLSRESSLSHASSFSASLDKDEISKADNPSKAELGSKSSEFLMIPTGSHVLGVPGPHYREMRRAASEQISCTQPSMEVGDYRSKSFDCGSISPSKPASLVETAAPKLSSGNGVTGHVPLLERRRGPFVRQISLNIAPENHPVKSTSSFQTVRATDVPFHRLQTSSKSSVEFPSSTQHSQTHSRPHSAIQNCNPVNLSSVQQPLDHVLNNQGQQSSMHHPSQTSTKTSAQEEQVNTYMLSCHPDENKDCFAPKYQLQVKTLHIGQPYSSKLLKNSPSSLSVASQVVVDQNVSSFELQAKLSDNMSNPYSVPPLKQIIPNNCSSQIHQIPPFVVPVRIHSSMPSYGFATVTPLPHILVTQDQVNQAVCKTNAATVPMLEGKTQLPKSHKDHQRTLPNSFEFENSLPESGTRNSPLSSSLNIIQKVPVSGLFPQQEATASSKRMLSPANSLDIAMEKQQKRVKDESGAACMTDARPLHSLSVRSNDPASKQKKPVLVRQVCTTEPLENHLLDPDAVAQHEKSSKVSTSDMLLPDSHSSETGVSETLKESPETENLKSSASPVFVVRKPSELSPVSNQSSLLKAVSSSQERRSPSNSHESKQINSQGQAKPLTTLAAMNAGEMQRLSFPSLKTSTSFTWCFLLKRKPLHLLQNDQKISAYSTWTISPNNPNPLGLSTKVALSLLNSKQKVEKPLYTQARTTHPRSDVLVYSSKWKNSLTKRALNRKKITASEFSNKENCESSTEHDKENSFIKTEPRRVKIFDGGQVLYKSNEDYVYVRGRGRGKYICEECGIRCKKPSMLKKHIRTHTDVRPYHCNYCNFSFKTKGNLTKHMKSKAHSKKCMDLGVSVGLIDDQDGEEEFGEKQRFGCDRSGFDAEESDGADEDENDNEDDDEDSQAESVLSTTPSVTASPQHQSSRHGLQDATSADEDIRLPDCFAGVHSDSMDGLPKALLTKMTVLSTVQSVSRTSRSPAEFTSQEAHEDKAQERGAGPCSASAALADVVPTSPGRQMSVDYPDPEAAIGHSLISTAVLTKTTPSISSPSSPADRSVQTTVALPYAEIREEKLPGCPPRAAELRAPQTHLFSHLPLHSQQQAKAPYGMVPVGGLQVVPAGLATYSTFVPIQAGPVQLTIPAVGVIHRTTSALCEAGCAASGTATNPVGVAEVNSVVPCIPIGQINMPGIQGLSTPSLQPLPPLSMETVNILGLTNANIAQQMRPPGITLNAVGLQVLAASASPQGNPSPQAHIPGLQILNIALPTLIPSVSPVSMDGQGASETPAAGSKAGDVQQEPAPASFPDISQVARAASPQVVSSGQRYGMKSLAEPAPASDYERLNGPGKADAEKTDLANHVKPKCDISSVQVKRASPAEPRLKVNSDVLTKSPVHRTVSPDRQVH</sequence>
<feature type="compositionally biased region" description="Polar residues" evidence="14">
    <location>
        <begin position="608"/>
        <end position="621"/>
    </location>
</feature>
<evidence type="ECO:0000256" key="12">
    <source>
        <dbReference type="ARBA" id="ARBA00068197"/>
    </source>
</evidence>
<feature type="region of interest" description="Disordered" evidence="14">
    <location>
        <begin position="1269"/>
        <end position="1303"/>
    </location>
</feature>
<keyword evidence="6" id="KW-0862">Zinc</keyword>
<evidence type="ECO:0000256" key="14">
    <source>
        <dbReference type="SAM" id="MobiDB-lite"/>
    </source>
</evidence>
<reference evidence="17 18" key="1">
    <citation type="submission" date="2019-09" db="EMBL/GenBank/DDBJ databases">
        <title>Bird 10,000 Genomes (B10K) Project - Family phase.</title>
        <authorList>
            <person name="Zhang G."/>
        </authorList>
    </citation>
    <scope>NUCLEOTIDE SEQUENCE [LARGE SCALE GENOMIC DNA]</scope>
    <source>
        <strain evidence="17">B10K-DU-011-36</strain>
        <tissue evidence="17">Muscle</tissue>
    </source>
</reference>